<organism evidence="4 5">
    <name type="scientific">Frankia casuarinae (strain DSM 45818 / CECT 9043 / HFP020203 / CcI3)</name>
    <dbReference type="NCBI Taxonomy" id="106370"/>
    <lineage>
        <taxon>Bacteria</taxon>
        <taxon>Bacillati</taxon>
        <taxon>Actinomycetota</taxon>
        <taxon>Actinomycetes</taxon>
        <taxon>Frankiales</taxon>
        <taxon>Frankiaceae</taxon>
        <taxon>Frankia</taxon>
    </lineage>
</organism>
<evidence type="ECO:0000256" key="1">
    <source>
        <dbReference type="SAM" id="MobiDB-lite"/>
    </source>
</evidence>
<name>Q2J5I2_FRACC</name>
<dbReference type="HOGENOM" id="CLU_056788_15_0_11"/>
<sequence>MAGRDLGEGTRLAATTGAWIVFEDEAGQSLRPPKARTWAPRGHTPTVRVSGKGSGRVSMAALVCYRPGQRPRLFYRVLTHHGRKGERRSFSEDDYATLLVAAHHQPRAPIILCWDNLNTHRSAAMRRFLTRHAHWLTVIPLPAYAPDLNPVEGVWAHVKRDLGNHVRVTVDQLTATIKTLLKRVQYRPDLIAGFLGQTELIIDPEPP</sequence>
<dbReference type="AlphaFoldDB" id="Q2J5I2"/>
<reference evidence="4" key="1">
    <citation type="submission" date="2006-01" db="EMBL/GenBank/DDBJ databases">
        <authorList>
            <consortium name="US DOE Joint Genome Institute"/>
            <person name="Copeland A."/>
            <person name="Lucas S."/>
            <person name="Lapidus A."/>
            <person name="Barry K."/>
            <person name="Detter J.C."/>
            <person name="Glavina T."/>
            <person name="Hammon N."/>
            <person name="Israni S."/>
            <person name="Pitluck S."/>
            <person name="Goltsman E."/>
            <person name="Martinez M."/>
            <person name="Schmutz J."/>
            <person name="Larimer F."/>
            <person name="Land M."/>
            <person name="Kyrpides N."/>
            <person name="Lykidis A."/>
            <person name="Francino P."/>
            <person name="Benson D.R."/>
            <person name="Huang Y."/>
            <person name="Mastronunzio J."/>
            <person name="Bickhart D."/>
            <person name="Niemann J."/>
            <person name="Rawnsley T."/>
            <person name="Tisa L.S."/>
            <person name="Richardson P."/>
        </authorList>
    </citation>
    <scope>NUCLEOTIDE SEQUENCE</scope>
    <source>
        <strain evidence="4">CcI3</strain>
    </source>
</reference>
<dbReference type="EMBL" id="CP000249">
    <property type="protein sequence ID" value="ABD13460.1"/>
    <property type="molecule type" value="Genomic_DNA"/>
</dbReference>
<dbReference type="GO" id="GO:0003676">
    <property type="term" value="F:nucleic acid binding"/>
    <property type="evidence" value="ECO:0007669"/>
    <property type="project" value="InterPro"/>
</dbReference>
<dbReference type="NCBIfam" id="NF033545">
    <property type="entry name" value="transpos_IS630"/>
    <property type="match status" value="1"/>
</dbReference>
<keyword evidence="5" id="KW-1185">Reference proteome</keyword>
<dbReference type="InterPro" id="IPR047655">
    <property type="entry name" value="Transpos_IS630-like"/>
</dbReference>
<proteinExistence type="predicted"/>
<protein>
    <submittedName>
        <fullName evidence="4">IS630 family transposase</fullName>
    </submittedName>
</protein>
<accession>Q2J5I2</accession>
<dbReference type="RefSeq" id="WP_011434592.1">
    <property type="nucleotide sequence ID" value="NZ_JENI01000059.1"/>
</dbReference>
<evidence type="ECO:0000313" key="3">
    <source>
        <dbReference type="EMBL" id="ABD09511.1"/>
    </source>
</evidence>
<dbReference type="Gene3D" id="3.30.420.10">
    <property type="entry name" value="Ribonuclease H-like superfamily/Ribonuclease H"/>
    <property type="match status" value="1"/>
</dbReference>
<dbReference type="KEGG" id="fra:Francci3_0117"/>
<dbReference type="STRING" id="106370.Francci3_0117"/>
<feature type="region of interest" description="Disordered" evidence="1">
    <location>
        <begin position="31"/>
        <end position="52"/>
    </location>
</feature>
<evidence type="ECO:0000259" key="2">
    <source>
        <dbReference type="Pfam" id="PF13358"/>
    </source>
</evidence>
<dbReference type="InterPro" id="IPR036397">
    <property type="entry name" value="RNaseH_sf"/>
</dbReference>
<dbReference type="Proteomes" id="UP000001937">
    <property type="component" value="Chromosome"/>
</dbReference>
<evidence type="ECO:0000313" key="5">
    <source>
        <dbReference type="Proteomes" id="UP000001937"/>
    </source>
</evidence>
<feature type="domain" description="Tc1-like transposase DDE" evidence="2">
    <location>
        <begin position="20"/>
        <end position="166"/>
    </location>
</feature>
<dbReference type="KEGG" id="fra:Francci3_4112"/>
<dbReference type="InterPro" id="IPR038717">
    <property type="entry name" value="Tc1-like_DDE_dom"/>
</dbReference>
<evidence type="ECO:0000313" key="4">
    <source>
        <dbReference type="EMBL" id="ABD13460.1"/>
    </source>
</evidence>
<reference evidence="4 5" key="2">
    <citation type="journal article" date="2007" name="Genome Res.">
        <title>Genome characteristics of facultatively symbiotic Frankia sp. strains reflect host range and host plant biogeography.</title>
        <authorList>
            <person name="Normand P."/>
            <person name="Lapierre P."/>
            <person name="Tisa L.S."/>
            <person name="Gogarten J.P."/>
            <person name="Alloisio N."/>
            <person name="Bagnarol E."/>
            <person name="Bassi C.A."/>
            <person name="Berry A.M."/>
            <person name="Bickhart D.M."/>
            <person name="Choisne N."/>
            <person name="Couloux A."/>
            <person name="Cournoyer B."/>
            <person name="Cruveiller S."/>
            <person name="Daubin V."/>
            <person name="Demange N."/>
            <person name="Francino M.P."/>
            <person name="Goltsman E."/>
            <person name="Huang Y."/>
            <person name="Kopp O.R."/>
            <person name="Labarre L."/>
            <person name="Lapidus A."/>
            <person name="Lavire C."/>
            <person name="Marechal J."/>
            <person name="Martinez M."/>
            <person name="Mastronunzio J.E."/>
            <person name="Mullin B.C."/>
            <person name="Niemann J."/>
            <person name="Pujic P."/>
            <person name="Rawnsley T."/>
            <person name="Rouy Z."/>
            <person name="Schenowitz C."/>
            <person name="Sellstedt A."/>
            <person name="Tavares F."/>
            <person name="Tomkins J.P."/>
            <person name="Vallenet D."/>
            <person name="Valverde C."/>
            <person name="Wall L.G."/>
            <person name="Wang Y."/>
            <person name="Medigue C."/>
            <person name="Benson D.R."/>
        </authorList>
    </citation>
    <scope>NUCLEOTIDE SEQUENCE [LARGE SCALE GENOMIC DNA]</scope>
    <source>
        <strain evidence="4">CcI3</strain>
        <strain evidence="5">DSM 45818 / CECT 9043 / CcI3</strain>
    </source>
</reference>
<dbReference type="Pfam" id="PF13358">
    <property type="entry name" value="DDE_3"/>
    <property type="match status" value="1"/>
</dbReference>
<dbReference type="EMBL" id="CP000249">
    <property type="protein sequence ID" value="ABD09511.1"/>
    <property type="molecule type" value="Genomic_DNA"/>
</dbReference>
<dbReference type="eggNOG" id="COG3335">
    <property type="taxonomic scope" value="Bacteria"/>
</dbReference>
<gene>
    <name evidence="3" type="ordered locus">Francci3_0117</name>
    <name evidence="4" type="ordered locus">Francci3_4112</name>
</gene>